<sequence>MAEHTLLRLRPAPEWVTGPLWPSWSDEEFPGNEPPERLAGFGADPDPVAAVEAWDDEYQAVYLPDDPVSSEFPEGVHDPWAERGAELAARLAAPLGVPVELRAWERPPELFRA</sequence>
<reference evidence="1" key="1">
    <citation type="submission" date="2021-04" db="EMBL/GenBank/DDBJ databases">
        <title>Genomic sequence of Actinosynnema pretiosum subsp. pretiosum ATCC 31280 (C-14919).</title>
        <authorList>
            <person name="Bai L."/>
            <person name="Wang X."/>
            <person name="Xiao Y."/>
        </authorList>
    </citation>
    <scope>NUCLEOTIDE SEQUENCE</scope>
    <source>
        <strain evidence="1">ATCC 31280</strain>
    </source>
</reference>
<dbReference type="AlphaFoldDB" id="A0AA45L5A8"/>
<dbReference type="Proteomes" id="UP000677152">
    <property type="component" value="Chromosome"/>
</dbReference>
<gene>
    <name evidence="1" type="ORF">KCV87_30510</name>
</gene>
<proteinExistence type="predicted"/>
<evidence type="ECO:0000313" key="2">
    <source>
        <dbReference type="Proteomes" id="UP000677152"/>
    </source>
</evidence>
<organism evidence="1 2">
    <name type="scientific">Actinosynnema pretiosum subsp. pretiosum</name>
    <dbReference type="NCBI Taxonomy" id="103721"/>
    <lineage>
        <taxon>Bacteria</taxon>
        <taxon>Bacillati</taxon>
        <taxon>Actinomycetota</taxon>
        <taxon>Actinomycetes</taxon>
        <taxon>Pseudonocardiales</taxon>
        <taxon>Pseudonocardiaceae</taxon>
        <taxon>Actinosynnema</taxon>
    </lineage>
</organism>
<evidence type="ECO:0000313" key="1">
    <source>
        <dbReference type="EMBL" id="QUF03666.1"/>
    </source>
</evidence>
<name>A0AA45L5A8_9PSEU</name>
<protein>
    <submittedName>
        <fullName evidence="1">Uncharacterized protein</fullName>
    </submittedName>
</protein>
<accession>A0AA45L5A8</accession>
<dbReference type="EMBL" id="CP073249">
    <property type="protein sequence ID" value="QUF03666.1"/>
    <property type="molecule type" value="Genomic_DNA"/>
</dbReference>